<sequence length="292" mass="31962">MTTKTFTFAPAEGITANIRAAELDGAWWFLASDVCRALGLAPSKGGFTNHFFKLDAAEKRVGTVASWGVHEFLGGATRGGMNARTPITMISEAGLYKLVLRAHPDRNPVVREFQDWVTGTVLPAIRKDGAYVMGEEKVATGEMSEDEFVLKAMGILQGKVERLRVERDEAVRKAQVEAARADVALAEAETLKPKAEVFDQFLDARGSTTLSDAAKSLGLGPHDFIARLERAGFVFRRAGTIWPKSDQNLRGIFTVKHIRVGNHLRPQTRLTSKGLAFFAKRFMLGAPDTKSA</sequence>
<dbReference type="InterPro" id="IPR005039">
    <property type="entry name" value="Ant_C"/>
</dbReference>
<gene>
    <name evidence="2" type="ORF">RQ831_15785</name>
</gene>
<dbReference type="SMART" id="SM01040">
    <property type="entry name" value="Bro-N"/>
    <property type="match status" value="1"/>
</dbReference>
<dbReference type="PROSITE" id="PS51750">
    <property type="entry name" value="BRO_N"/>
    <property type="match status" value="1"/>
</dbReference>
<dbReference type="RefSeq" id="WP_314283188.1">
    <property type="nucleotide sequence ID" value="NZ_JAVVDO010000029.1"/>
</dbReference>
<dbReference type="Pfam" id="PF02498">
    <property type="entry name" value="Bro-N"/>
    <property type="match status" value="1"/>
</dbReference>
<comment type="caution">
    <text evidence="2">The sequence shown here is derived from an EMBL/GenBank/DDBJ whole genome shotgun (WGS) entry which is preliminary data.</text>
</comment>
<organism evidence="2 3">
    <name type="scientific">Roseomonas gilardii</name>
    <dbReference type="NCBI Taxonomy" id="257708"/>
    <lineage>
        <taxon>Bacteria</taxon>
        <taxon>Pseudomonadati</taxon>
        <taxon>Pseudomonadota</taxon>
        <taxon>Alphaproteobacteria</taxon>
        <taxon>Acetobacterales</taxon>
        <taxon>Roseomonadaceae</taxon>
        <taxon>Roseomonas</taxon>
    </lineage>
</organism>
<evidence type="ECO:0000313" key="3">
    <source>
        <dbReference type="Proteomes" id="UP001258945"/>
    </source>
</evidence>
<name>A0ABU3MIC7_9PROT</name>
<accession>A0ABU3MIC7</accession>
<reference evidence="2 3" key="1">
    <citation type="journal article" date="2019" name="Microb. Pathog.">
        <title>Comparison of VITEK 2, MALDI-TOF MS, 16S rRNA gene sequencing, and whole-genome sequencing for identification of Roseomonas mucosa.</title>
        <authorList>
            <person name="Rudolph W.W."/>
            <person name="Gunzer F."/>
            <person name="Trauth M."/>
            <person name="Bunk B."/>
            <person name="Bigge R."/>
            <person name="Schrottner P."/>
        </authorList>
    </citation>
    <scope>NUCLEOTIDE SEQUENCE [LARGE SCALE GENOMIC DNA]</scope>
    <source>
        <strain evidence="2 3">DSM 103800</strain>
    </source>
</reference>
<evidence type="ECO:0000259" key="1">
    <source>
        <dbReference type="PROSITE" id="PS51750"/>
    </source>
</evidence>
<keyword evidence="3" id="KW-1185">Reference proteome</keyword>
<dbReference type="Pfam" id="PF03374">
    <property type="entry name" value="ANT"/>
    <property type="match status" value="1"/>
</dbReference>
<feature type="domain" description="Bro-N" evidence="1">
    <location>
        <begin position="11"/>
        <end position="129"/>
    </location>
</feature>
<proteinExistence type="predicted"/>
<dbReference type="PANTHER" id="PTHR36180:SF2">
    <property type="entry name" value="BRO FAMILY PROTEIN"/>
    <property type="match status" value="1"/>
</dbReference>
<protein>
    <submittedName>
        <fullName evidence="2">Phage antirepressor KilAC domain-containing protein</fullName>
    </submittedName>
</protein>
<dbReference type="InterPro" id="IPR003497">
    <property type="entry name" value="BRO_N_domain"/>
</dbReference>
<dbReference type="EMBL" id="JAVVDO010000029">
    <property type="protein sequence ID" value="MDT8332522.1"/>
    <property type="molecule type" value="Genomic_DNA"/>
</dbReference>
<dbReference type="Proteomes" id="UP001258945">
    <property type="component" value="Unassembled WGS sequence"/>
</dbReference>
<dbReference type="PANTHER" id="PTHR36180">
    <property type="entry name" value="DNA-BINDING PROTEIN-RELATED-RELATED"/>
    <property type="match status" value="1"/>
</dbReference>
<evidence type="ECO:0000313" key="2">
    <source>
        <dbReference type="EMBL" id="MDT8332522.1"/>
    </source>
</evidence>